<accession>A0A7J9JFR1</accession>
<evidence type="ECO:0000313" key="1">
    <source>
        <dbReference type="EMBL" id="MBA0832315.1"/>
    </source>
</evidence>
<keyword evidence="2" id="KW-1185">Reference proteome</keyword>
<proteinExistence type="predicted"/>
<dbReference type="AlphaFoldDB" id="A0A7J9JFR1"/>
<evidence type="ECO:0000313" key="2">
    <source>
        <dbReference type="Proteomes" id="UP000593575"/>
    </source>
</evidence>
<comment type="caution">
    <text evidence="1">The sequence shown here is derived from an EMBL/GenBank/DDBJ whole genome shotgun (WGS) entry which is preliminary data.</text>
</comment>
<reference evidence="1 2" key="1">
    <citation type="journal article" date="2019" name="Genome Biol. Evol.">
        <title>Insights into the evolution of the New World diploid cottons (Gossypium, subgenus Houzingenia) based on genome sequencing.</title>
        <authorList>
            <person name="Grover C.E."/>
            <person name="Arick M.A. 2nd"/>
            <person name="Thrash A."/>
            <person name="Conover J.L."/>
            <person name="Sanders W.S."/>
            <person name="Peterson D.G."/>
            <person name="Frelichowski J.E."/>
            <person name="Scheffler J.A."/>
            <person name="Scheffler B.E."/>
            <person name="Wendel J.F."/>
        </authorList>
    </citation>
    <scope>NUCLEOTIDE SEQUENCE [LARGE SCALE GENOMIC DNA]</scope>
    <source>
        <strain evidence="1">6</strain>
        <tissue evidence="1">Leaf</tissue>
    </source>
</reference>
<dbReference type="EMBL" id="JABFAE010000007">
    <property type="protein sequence ID" value="MBA0832315.1"/>
    <property type="molecule type" value="Genomic_DNA"/>
</dbReference>
<dbReference type="Proteomes" id="UP000593575">
    <property type="component" value="Unassembled WGS sequence"/>
</dbReference>
<name>A0A7J9JFR1_9ROSI</name>
<gene>
    <name evidence="1" type="ORF">Goarm_016715</name>
</gene>
<organism evidence="1 2">
    <name type="scientific">Gossypium armourianum</name>
    <dbReference type="NCBI Taxonomy" id="34283"/>
    <lineage>
        <taxon>Eukaryota</taxon>
        <taxon>Viridiplantae</taxon>
        <taxon>Streptophyta</taxon>
        <taxon>Embryophyta</taxon>
        <taxon>Tracheophyta</taxon>
        <taxon>Spermatophyta</taxon>
        <taxon>Magnoliopsida</taxon>
        <taxon>eudicotyledons</taxon>
        <taxon>Gunneridae</taxon>
        <taxon>Pentapetalae</taxon>
        <taxon>rosids</taxon>
        <taxon>malvids</taxon>
        <taxon>Malvales</taxon>
        <taxon>Malvaceae</taxon>
        <taxon>Malvoideae</taxon>
        <taxon>Gossypium</taxon>
    </lineage>
</organism>
<protein>
    <submittedName>
        <fullName evidence="1">Uncharacterized protein</fullName>
    </submittedName>
</protein>
<feature type="non-terminal residue" evidence="1">
    <location>
        <position position="1"/>
    </location>
</feature>
<sequence>EFWSFGREEVIEFGIEYFVQAFS</sequence>